<evidence type="ECO:0000313" key="2">
    <source>
        <dbReference type="EMBL" id="EXU95380.1"/>
    </source>
</evidence>
<dbReference type="Proteomes" id="UP000030151">
    <property type="component" value="Unassembled WGS sequence"/>
</dbReference>
<sequence>MAKLTLSGSSNDARTYTGPPNLVKPTPGTHPVQYDYEGDITMSNSKDQNDCVSENHHSSGKINLTHLHLRRAVTLRSGENGENPYSKTALGETMHISRIFVRKDAIRFFLQTWERTTVAWASLLHVATLPSNVPITDFNVVSAAQTIDSVIAGGTELPSRFGYVQFFNFVESLKGRMQVEKHLGFVESRSSVGNASHAYEIYRMAQTVACPLEQLRHWKRIGGRLNQLAGSALLLIVFSATADSFA</sequence>
<name>A0A014PIB5_9HYPO</name>
<comment type="caution">
    <text evidence="2">The sequence shown here is derived from an EMBL/GenBank/DDBJ whole genome shotgun (WGS) entry which is preliminary data.</text>
</comment>
<reference evidence="2 3" key="1">
    <citation type="submission" date="2014-02" db="EMBL/GenBank/DDBJ databases">
        <title>The genome sequence of the entomopathogenic fungus Metarhizium robertsii ARSEF 2575.</title>
        <authorList>
            <person name="Giuliano Garisto Donzelli B."/>
            <person name="Roe B.A."/>
            <person name="Macmil S.L."/>
            <person name="Krasnoff S.B."/>
            <person name="Gibson D.M."/>
        </authorList>
    </citation>
    <scope>NUCLEOTIDE SEQUENCE [LARGE SCALE GENOMIC DNA]</scope>
    <source>
        <strain evidence="2 3">ARSEF 2575</strain>
    </source>
</reference>
<organism evidence="2 3">
    <name type="scientific">Metarhizium robertsii</name>
    <dbReference type="NCBI Taxonomy" id="568076"/>
    <lineage>
        <taxon>Eukaryota</taxon>
        <taxon>Fungi</taxon>
        <taxon>Dikarya</taxon>
        <taxon>Ascomycota</taxon>
        <taxon>Pezizomycotina</taxon>
        <taxon>Sordariomycetes</taxon>
        <taxon>Hypocreomycetidae</taxon>
        <taxon>Hypocreales</taxon>
        <taxon>Clavicipitaceae</taxon>
        <taxon>Metarhizium</taxon>
    </lineage>
</organism>
<evidence type="ECO:0000256" key="1">
    <source>
        <dbReference type="SAM" id="MobiDB-lite"/>
    </source>
</evidence>
<feature type="compositionally biased region" description="Polar residues" evidence="1">
    <location>
        <begin position="1"/>
        <end position="14"/>
    </location>
</feature>
<feature type="region of interest" description="Disordered" evidence="1">
    <location>
        <begin position="1"/>
        <end position="32"/>
    </location>
</feature>
<accession>A0A014PIB5</accession>
<dbReference type="HOGENOM" id="CLU_1129287_0_0_1"/>
<evidence type="ECO:0000313" key="3">
    <source>
        <dbReference type="Proteomes" id="UP000030151"/>
    </source>
</evidence>
<dbReference type="AlphaFoldDB" id="A0A014PIB5"/>
<dbReference type="eggNOG" id="ENOG502RMW7">
    <property type="taxonomic scope" value="Eukaryota"/>
</dbReference>
<dbReference type="EMBL" id="JELW01000083">
    <property type="protein sequence ID" value="EXU95380.1"/>
    <property type="molecule type" value="Genomic_DNA"/>
</dbReference>
<gene>
    <name evidence="2" type="ORF">X797_011532</name>
</gene>
<protein>
    <submittedName>
        <fullName evidence="2">Uncharacterized protein</fullName>
    </submittedName>
</protein>
<proteinExistence type="predicted"/>